<evidence type="ECO:0008006" key="2">
    <source>
        <dbReference type="Google" id="ProtNLM"/>
    </source>
</evidence>
<sequence>MEKEEIIRLAAQAAIDIWDKKNESKQDRVERRLRENTKKLLKDYKKLKAHVEQAIDNTCKSKPSDLKLVIAEIFDKKGYIRVRSIMESKERTEVMLSHIDRMLEVYQKECKEEASLKYELLRLYYIEHKTEAEILSTQPVGRTIFYDKLREAVDDMTLLIWGFSGTYINA</sequence>
<gene>
    <name evidence="1" type="ORF">VRLFYP33_02367</name>
</gene>
<dbReference type="RefSeq" id="WP_127007275.1">
    <property type="nucleotide sequence ID" value="NZ_CACRUX010000101.1"/>
</dbReference>
<reference evidence="1" key="1">
    <citation type="submission" date="2019-11" db="EMBL/GenBank/DDBJ databases">
        <authorList>
            <person name="Feng L."/>
        </authorList>
    </citation>
    <scope>NUCLEOTIDE SEQUENCE</scope>
    <source>
        <strain evidence="1">VrattiLFYP33</strain>
    </source>
</reference>
<dbReference type="GeneID" id="83054512"/>
<protein>
    <recommendedName>
        <fullName evidence="2">DUF1492 domain-containing protein</fullName>
    </recommendedName>
</protein>
<evidence type="ECO:0000313" key="1">
    <source>
        <dbReference type="EMBL" id="VYU52589.1"/>
    </source>
</evidence>
<organism evidence="1">
    <name type="scientific">Veillonella ratti</name>
    <dbReference type="NCBI Taxonomy" id="103892"/>
    <lineage>
        <taxon>Bacteria</taxon>
        <taxon>Bacillati</taxon>
        <taxon>Bacillota</taxon>
        <taxon>Negativicutes</taxon>
        <taxon>Veillonellales</taxon>
        <taxon>Veillonellaceae</taxon>
        <taxon>Veillonella</taxon>
    </lineage>
</organism>
<dbReference type="AlphaFoldDB" id="A0A6N3FL50"/>
<proteinExistence type="predicted"/>
<name>A0A6N3FL50_9FIRM</name>
<dbReference type="EMBL" id="CACRUX010000101">
    <property type="protein sequence ID" value="VYU52589.1"/>
    <property type="molecule type" value="Genomic_DNA"/>
</dbReference>
<accession>A0A6N3FL50</accession>